<protein>
    <submittedName>
        <fullName evidence="1">Uncharacterized protein</fullName>
    </submittedName>
</protein>
<accession>A0ACA9UIQ8</accession>
<dbReference type="EMBL" id="CADEHS020000495">
    <property type="protein sequence ID" value="CAG9952637.1"/>
    <property type="molecule type" value="Genomic_DNA"/>
</dbReference>
<reference evidence="1" key="1">
    <citation type="submission" date="2020-04" db="EMBL/GenBank/DDBJ databases">
        <authorList>
            <person name="Broberg M."/>
        </authorList>
    </citation>
    <scope>NUCLEOTIDE SEQUENCE</scope>
</reference>
<comment type="caution">
    <text evidence="1">The sequence shown here is derived from an EMBL/GenBank/DDBJ whole genome shotgun (WGS) entry which is preliminary data.</text>
</comment>
<evidence type="ECO:0000313" key="1">
    <source>
        <dbReference type="EMBL" id="CAG9952637.1"/>
    </source>
</evidence>
<keyword evidence="2" id="KW-1185">Reference proteome</keyword>
<name>A0ACA9UIQ8_BIOOC</name>
<proteinExistence type="predicted"/>
<organism evidence="1 2">
    <name type="scientific">Clonostachys rosea f. rosea IK726</name>
    <dbReference type="NCBI Taxonomy" id="1349383"/>
    <lineage>
        <taxon>Eukaryota</taxon>
        <taxon>Fungi</taxon>
        <taxon>Dikarya</taxon>
        <taxon>Ascomycota</taxon>
        <taxon>Pezizomycotina</taxon>
        <taxon>Sordariomycetes</taxon>
        <taxon>Hypocreomycetidae</taxon>
        <taxon>Hypocreales</taxon>
        <taxon>Bionectriaceae</taxon>
        <taxon>Clonostachys</taxon>
    </lineage>
</organism>
<dbReference type="Proteomes" id="UP000836387">
    <property type="component" value="Unassembled WGS sequence"/>
</dbReference>
<evidence type="ECO:0000313" key="2">
    <source>
        <dbReference type="Proteomes" id="UP000836387"/>
    </source>
</evidence>
<gene>
    <name evidence="1" type="ORF">CRV2_00017123</name>
</gene>
<sequence>MAAGRSIYIGPRCSFPGKRSSESNSNTSQEDLSKFKIPRPAVRHNMRARRIFASTLVVAGFAAGMPTSTDASKSSLSIKDSNSTLNNNNTLIVKPSNSTNTIKSVNNSNSSASTNSTDGIKSGNGTNSTNSNSNSSNTIEYSESERKKMHEELEDPILGFVYIDDPEAGNITTNNSVFRTASRLPNNSLPKPLFAIDFLEEYPLPEPPKPELKCLESNHWPAFPRMSWQFKGYCEDEYGQCFLRALRKRGAIVHNWQCWKRDDGWWQADYTHIHAYLAVIPELDEALASVIGHKPHCE</sequence>
<reference evidence="1" key="2">
    <citation type="submission" date="2021-10" db="EMBL/GenBank/DDBJ databases">
        <authorList>
            <person name="Piombo E."/>
        </authorList>
    </citation>
    <scope>NUCLEOTIDE SEQUENCE</scope>
</reference>